<feature type="compositionally biased region" description="Basic and acidic residues" evidence="13">
    <location>
        <begin position="799"/>
        <end position="810"/>
    </location>
</feature>
<feature type="transmembrane region" description="Helical" evidence="14">
    <location>
        <begin position="216"/>
        <end position="243"/>
    </location>
</feature>
<dbReference type="GO" id="GO:0098703">
    <property type="term" value="P:calcium ion import across plasma membrane"/>
    <property type="evidence" value="ECO:0007669"/>
    <property type="project" value="TreeGrafter"/>
</dbReference>
<dbReference type="PANTHER" id="PTHR45628">
    <property type="entry name" value="VOLTAGE-DEPENDENT CALCIUM CHANNEL TYPE A SUBUNIT ALPHA-1"/>
    <property type="match status" value="1"/>
</dbReference>
<feature type="transmembrane region" description="Helical" evidence="14">
    <location>
        <begin position="601"/>
        <end position="619"/>
    </location>
</feature>
<keyword evidence="5 14" id="KW-0812">Transmembrane</keyword>
<feature type="transmembrane region" description="Helical" evidence="14">
    <location>
        <begin position="438"/>
        <end position="457"/>
    </location>
</feature>
<evidence type="ECO:0000256" key="2">
    <source>
        <dbReference type="ARBA" id="ARBA00022448"/>
    </source>
</evidence>
<dbReference type="Proteomes" id="UP000002630">
    <property type="component" value="Unassembled WGS sequence"/>
</dbReference>
<comment type="subcellular location">
    <subcellularLocation>
        <location evidence="1">Membrane</location>
        <topology evidence="1">Multi-pass membrane protein</topology>
    </subcellularLocation>
</comment>
<keyword evidence="10 14" id="KW-0472">Membrane</keyword>
<feature type="region of interest" description="Disordered" evidence="13">
    <location>
        <begin position="718"/>
        <end position="816"/>
    </location>
</feature>
<organism evidence="16 17">
    <name type="scientific">Ectocarpus siliculosus</name>
    <name type="common">Brown alga</name>
    <name type="synonym">Conferva siliculosa</name>
    <dbReference type="NCBI Taxonomy" id="2880"/>
    <lineage>
        <taxon>Eukaryota</taxon>
        <taxon>Sar</taxon>
        <taxon>Stramenopiles</taxon>
        <taxon>Ochrophyta</taxon>
        <taxon>PX clade</taxon>
        <taxon>Phaeophyceae</taxon>
        <taxon>Ectocarpales</taxon>
        <taxon>Ectocarpaceae</taxon>
        <taxon>Ectocarpus</taxon>
    </lineage>
</organism>
<dbReference type="Gene3D" id="1.10.287.70">
    <property type="match status" value="2"/>
</dbReference>
<evidence type="ECO:0000256" key="12">
    <source>
        <dbReference type="ARBA" id="ARBA00023303"/>
    </source>
</evidence>
<evidence type="ECO:0000313" key="17">
    <source>
        <dbReference type="Proteomes" id="UP000002630"/>
    </source>
</evidence>
<protein>
    <submittedName>
        <fullName evidence="16">K+ transporter, Kef-type</fullName>
    </submittedName>
</protein>
<dbReference type="OrthoDB" id="416585at2759"/>
<feature type="compositionally biased region" description="Gly residues" evidence="13">
    <location>
        <begin position="759"/>
        <end position="768"/>
    </location>
</feature>
<feature type="transmembrane region" description="Helical" evidence="14">
    <location>
        <begin position="51"/>
        <end position="72"/>
    </location>
</feature>
<keyword evidence="12" id="KW-0407">Ion channel</keyword>
<dbReference type="AlphaFoldDB" id="D8LKX7"/>
<feature type="compositionally biased region" description="Gly residues" evidence="13">
    <location>
        <begin position="333"/>
        <end position="347"/>
    </location>
</feature>
<evidence type="ECO:0000256" key="5">
    <source>
        <dbReference type="ARBA" id="ARBA00022692"/>
    </source>
</evidence>
<keyword evidence="17" id="KW-1185">Reference proteome</keyword>
<dbReference type="SUPFAM" id="SSF81324">
    <property type="entry name" value="Voltage-gated potassium channels"/>
    <property type="match status" value="2"/>
</dbReference>
<keyword evidence="7" id="KW-0851">Voltage-gated channel</keyword>
<feature type="domain" description="Ion transport" evidence="15">
    <location>
        <begin position="19"/>
        <end position="250"/>
    </location>
</feature>
<feature type="transmembrane region" description="Helical" evidence="14">
    <location>
        <begin position="529"/>
        <end position="548"/>
    </location>
</feature>
<dbReference type="InParanoid" id="D8LKX7"/>
<evidence type="ECO:0000256" key="14">
    <source>
        <dbReference type="SAM" id="Phobius"/>
    </source>
</evidence>
<feature type="compositionally biased region" description="Basic residues" evidence="13">
    <location>
        <begin position="772"/>
        <end position="781"/>
    </location>
</feature>
<dbReference type="GO" id="GO:0008331">
    <property type="term" value="F:high voltage-gated calcium channel activity"/>
    <property type="evidence" value="ECO:0007669"/>
    <property type="project" value="TreeGrafter"/>
</dbReference>
<reference evidence="16 17" key="1">
    <citation type="journal article" date="2010" name="Nature">
        <title>The Ectocarpus genome and the independent evolution of multicellularity in brown algae.</title>
        <authorList>
            <person name="Cock J.M."/>
            <person name="Sterck L."/>
            <person name="Rouze P."/>
            <person name="Scornet D."/>
            <person name="Allen A.E."/>
            <person name="Amoutzias G."/>
            <person name="Anthouard V."/>
            <person name="Artiguenave F."/>
            <person name="Aury J.M."/>
            <person name="Badger J.H."/>
            <person name="Beszteri B."/>
            <person name="Billiau K."/>
            <person name="Bonnet E."/>
            <person name="Bothwell J.H."/>
            <person name="Bowler C."/>
            <person name="Boyen C."/>
            <person name="Brownlee C."/>
            <person name="Carrano C.J."/>
            <person name="Charrier B."/>
            <person name="Cho G.Y."/>
            <person name="Coelho S.M."/>
            <person name="Collen J."/>
            <person name="Corre E."/>
            <person name="Da Silva C."/>
            <person name="Delage L."/>
            <person name="Delaroque N."/>
            <person name="Dittami S.M."/>
            <person name="Doulbeau S."/>
            <person name="Elias M."/>
            <person name="Farnham G."/>
            <person name="Gachon C.M."/>
            <person name="Gschloessl B."/>
            <person name="Heesch S."/>
            <person name="Jabbari K."/>
            <person name="Jubin C."/>
            <person name="Kawai H."/>
            <person name="Kimura K."/>
            <person name="Kloareg B."/>
            <person name="Kupper F.C."/>
            <person name="Lang D."/>
            <person name="Le Bail A."/>
            <person name="Leblanc C."/>
            <person name="Lerouge P."/>
            <person name="Lohr M."/>
            <person name="Lopez P.J."/>
            <person name="Martens C."/>
            <person name="Maumus F."/>
            <person name="Michel G."/>
            <person name="Miranda-Saavedra D."/>
            <person name="Morales J."/>
            <person name="Moreau H."/>
            <person name="Motomura T."/>
            <person name="Nagasato C."/>
            <person name="Napoli C.A."/>
            <person name="Nelson D.R."/>
            <person name="Nyvall-Collen P."/>
            <person name="Peters A.F."/>
            <person name="Pommier C."/>
            <person name="Potin P."/>
            <person name="Poulain J."/>
            <person name="Quesneville H."/>
            <person name="Read B."/>
            <person name="Rensing S.A."/>
            <person name="Ritter A."/>
            <person name="Rousvoal S."/>
            <person name="Samanta M."/>
            <person name="Samson G."/>
            <person name="Schroeder D.C."/>
            <person name="Segurens B."/>
            <person name="Strittmatter M."/>
            <person name="Tonon T."/>
            <person name="Tregear J.W."/>
            <person name="Valentin K."/>
            <person name="von Dassow P."/>
            <person name="Yamagishi T."/>
            <person name="Van de Peer Y."/>
            <person name="Wincker P."/>
        </authorList>
    </citation>
    <scope>NUCLEOTIDE SEQUENCE [LARGE SCALE GENOMIC DNA]</scope>
    <source>
        <strain evidence="17">Ec32 / CCAP1310/4</strain>
    </source>
</reference>
<evidence type="ECO:0000256" key="4">
    <source>
        <dbReference type="ARBA" id="ARBA00022673"/>
    </source>
</evidence>
<dbReference type="eggNOG" id="KOG2302">
    <property type="taxonomic scope" value="Eukaryota"/>
</dbReference>
<gene>
    <name evidence="16" type="ORF">Esi_0031_0111</name>
</gene>
<dbReference type="Pfam" id="PF00520">
    <property type="entry name" value="Ion_trans"/>
    <property type="match status" value="2"/>
</dbReference>
<evidence type="ECO:0000256" key="6">
    <source>
        <dbReference type="ARBA" id="ARBA00022837"/>
    </source>
</evidence>
<feature type="transmembrane region" description="Helical" evidence="14">
    <location>
        <begin position="670"/>
        <end position="693"/>
    </location>
</feature>
<evidence type="ECO:0000256" key="9">
    <source>
        <dbReference type="ARBA" id="ARBA00023065"/>
    </source>
</evidence>
<dbReference type="InterPro" id="IPR005821">
    <property type="entry name" value="Ion_trans_dom"/>
</dbReference>
<feature type="region of interest" description="Disordered" evidence="13">
    <location>
        <begin position="329"/>
        <end position="404"/>
    </location>
</feature>
<dbReference type="STRING" id="2880.D8LKX7"/>
<dbReference type="InterPro" id="IPR050599">
    <property type="entry name" value="VDCC_alpha-1_subunit"/>
</dbReference>
<evidence type="ECO:0000256" key="1">
    <source>
        <dbReference type="ARBA" id="ARBA00004141"/>
    </source>
</evidence>
<evidence type="ECO:0000256" key="7">
    <source>
        <dbReference type="ARBA" id="ARBA00022882"/>
    </source>
</evidence>
<name>D8LKX7_ECTSI</name>
<dbReference type="PANTHER" id="PTHR45628:SF7">
    <property type="entry name" value="VOLTAGE-DEPENDENT CALCIUM CHANNEL TYPE A SUBUNIT ALPHA-1"/>
    <property type="match status" value="1"/>
</dbReference>
<feature type="transmembrane region" description="Helical" evidence="14">
    <location>
        <begin position="148"/>
        <end position="167"/>
    </location>
</feature>
<feature type="compositionally biased region" description="Basic and acidic residues" evidence="13">
    <location>
        <begin position="367"/>
        <end position="383"/>
    </location>
</feature>
<evidence type="ECO:0000256" key="8">
    <source>
        <dbReference type="ARBA" id="ARBA00022989"/>
    </source>
</evidence>
<dbReference type="EMBL" id="FN649760">
    <property type="protein sequence ID" value="CBN80110.1"/>
    <property type="molecule type" value="Genomic_DNA"/>
</dbReference>
<keyword evidence="3" id="KW-0109">Calcium transport</keyword>
<evidence type="ECO:0000256" key="11">
    <source>
        <dbReference type="ARBA" id="ARBA00023180"/>
    </source>
</evidence>
<feature type="transmembrane region" description="Helical" evidence="14">
    <location>
        <begin position="20"/>
        <end position="39"/>
    </location>
</feature>
<feature type="domain" description="Ion transport" evidence="15">
    <location>
        <begin position="491"/>
        <end position="697"/>
    </location>
</feature>
<evidence type="ECO:0000259" key="15">
    <source>
        <dbReference type="Pfam" id="PF00520"/>
    </source>
</evidence>
<keyword evidence="11" id="KW-0325">Glycoprotein</keyword>
<keyword evidence="8 14" id="KW-1133">Transmembrane helix</keyword>
<keyword evidence="9" id="KW-0406">Ion transport</keyword>
<evidence type="ECO:0000256" key="3">
    <source>
        <dbReference type="ARBA" id="ARBA00022568"/>
    </source>
</evidence>
<evidence type="ECO:0000256" key="10">
    <source>
        <dbReference type="ARBA" id="ARBA00023136"/>
    </source>
</evidence>
<dbReference type="GO" id="GO:0005891">
    <property type="term" value="C:voltage-gated calcium channel complex"/>
    <property type="evidence" value="ECO:0007669"/>
    <property type="project" value="TreeGrafter"/>
</dbReference>
<sequence length="816" mass="89599">MVLALWEGGMSPFPLHPAVAATEVFFSLCYAAHIFLNLWTFGVKQYRDKRWHFTFTVLAAAHLVLMCLAFLASKRSRTSVEPPPPAPASGTATAAGGLYEDGEDWWNCSRFALLGAQALRPMMLISNLKTIRRVFTNVLRTAKRTGSILVLGAVVLAFYSVLGINLFNSKQVKGYTDDGDNFNNFGSSLLSLFVLVTEENFPMVADPSFTQRPLVAFPFFVSFLLLVLVVILPLLLGIVLDAYAQQHARQHERYRRKARNALLAAYFVLDGDGVEGLSRDQLVGVLTVEAGVGIDREQVAESGEGGDGAEGGRTCFIAGYGDELFGSAHGGQRWDGGEGTHGAGSLGDGKYSFREDEEDLEGGGGQEQERQKVCWCPRDKRGNSDSTNNSERRRADSEGCSGDGDSVAFCPQRRLKRLAHRMEEQARAAARDMVGREWFSLMSKGIGVLLAMLAVTWTPRSQLRYDKCPLGEGEEVCNKPHESEVAFLREDLFRRLEGLVLLAFSFEMAAKVLAVGGRRLLRLHWAHRFDLIILATCLASYLFVGMPGNRRALYVDHHPLLSDVIELPMALAVLRLVTVFPQLRKLLETMSTVAGMLMKIMVLYSCVSYTFATLGMAIFSNARSDLLEPRYSFSTLPEAAMTLFFLTVSNNWNDLLYPLVDSNPLGRWSAIYFVAYMLFCATMMLDVLTGVVIEGFRVSTKGPEQAQELGLRLASTASAGAGDATGRPTLARSDDGDSGGDGGASSGNSVGDDEDDTHGGVGVLGGGQRQQQQRRGHRTGARRGQLTRKASQRKYTQVRAEDMFRSEGKVIKMNIR</sequence>
<proteinExistence type="predicted"/>
<keyword evidence="4" id="KW-0107">Calcium channel</keyword>
<keyword evidence="2" id="KW-0813">Transport</keyword>
<keyword evidence="6" id="KW-0106">Calcium</keyword>
<accession>D8LKX7</accession>
<evidence type="ECO:0000256" key="13">
    <source>
        <dbReference type="SAM" id="MobiDB-lite"/>
    </source>
</evidence>
<evidence type="ECO:0000313" key="16">
    <source>
        <dbReference type="EMBL" id="CBN80110.1"/>
    </source>
</evidence>